<evidence type="ECO:0000256" key="3">
    <source>
        <dbReference type="ARBA" id="ARBA00022989"/>
    </source>
</evidence>
<gene>
    <name evidence="7" type="ORF">BGT96224V2_LOCUS1185</name>
</gene>
<dbReference type="Gene3D" id="1.20.1250.20">
    <property type="entry name" value="MFS general substrate transporter like domains"/>
    <property type="match status" value="1"/>
</dbReference>
<evidence type="ECO:0000313" key="7">
    <source>
        <dbReference type="EMBL" id="SUZ08031.1"/>
    </source>
</evidence>
<feature type="transmembrane region" description="Helical" evidence="5">
    <location>
        <begin position="142"/>
        <end position="166"/>
    </location>
</feature>
<dbReference type="PROSITE" id="PS50850">
    <property type="entry name" value="MFS"/>
    <property type="match status" value="1"/>
</dbReference>
<evidence type="ECO:0000256" key="5">
    <source>
        <dbReference type="SAM" id="Phobius"/>
    </source>
</evidence>
<dbReference type="SUPFAM" id="SSF103473">
    <property type="entry name" value="MFS general substrate transporter"/>
    <property type="match status" value="1"/>
</dbReference>
<evidence type="ECO:0000256" key="2">
    <source>
        <dbReference type="ARBA" id="ARBA00022692"/>
    </source>
</evidence>
<keyword evidence="4 5" id="KW-0472">Membrane</keyword>
<feature type="transmembrane region" description="Helical" evidence="5">
    <location>
        <begin position="233"/>
        <end position="254"/>
    </location>
</feature>
<feature type="transmembrane region" description="Helical" evidence="5">
    <location>
        <begin position="205"/>
        <end position="227"/>
    </location>
</feature>
<reference evidence="7" key="1">
    <citation type="submission" date="2018-07" db="EMBL/GenBank/DDBJ databases">
        <authorList>
            <person name="Quirk P.G."/>
            <person name="Krulwich T.A."/>
        </authorList>
    </citation>
    <scope>NUCLEOTIDE SEQUENCE</scope>
    <source>
        <strain evidence="7">96224</strain>
    </source>
</reference>
<dbReference type="GO" id="GO:0005886">
    <property type="term" value="C:plasma membrane"/>
    <property type="evidence" value="ECO:0007669"/>
    <property type="project" value="TreeGrafter"/>
</dbReference>
<protein>
    <submittedName>
        <fullName evidence="7">Bgt-368</fullName>
    </submittedName>
</protein>
<feature type="transmembrane region" description="Helical" evidence="5">
    <location>
        <begin position="295"/>
        <end position="321"/>
    </location>
</feature>
<feature type="transmembrane region" description="Helical" evidence="5">
    <location>
        <begin position="443"/>
        <end position="469"/>
    </location>
</feature>
<feature type="transmembrane region" description="Helical" evidence="5">
    <location>
        <begin position="172"/>
        <end position="193"/>
    </location>
</feature>
<dbReference type="EMBL" id="UIGY01000006">
    <property type="protein sequence ID" value="SUZ08031.1"/>
    <property type="molecule type" value="Genomic_DNA"/>
</dbReference>
<feature type="transmembrane region" description="Helical" evidence="5">
    <location>
        <begin position="110"/>
        <end position="130"/>
    </location>
</feature>
<sequence>MTESETKVDFDRALVVRGQIIDKQIGTDSSRNFQHASESVSDSRNRALSVDIKQKEIYINNSTLDPRLWNLKRKLAVVVFILLTAFTATIGTPIYMAAIPDVQYKFKLTTTYAILPASLYALALGLGAIVTSSFSEIYGRRIIYRLTLPAALLATVLASISSQFIYMVTFKTLAGILSAPNLTVGVGVLNDLWDPKQDRMGTIMAVLFVLCIIWATQFGPLISASVMTKWNHWQWTFHISSLLLIFCVLLAFLVPETYMPEIMRTDAKRQGQIVKSRRLTWHVIRKAASQPLHMILVEPIVFPTGLVLAITQSVIFSYYVAYASLFEGVYGFTQLQVGFSFTPLVLGTLFALPILAACEKWVYQKARKDNQTSGKFVMPESRLYPAMFSSLTMPISLFWLAWTGREDIHWIIPVISGTLFGFSYVLNMLCLPIYNNDIYTTQLGASVLAASTFMRFVISPGFMLLMPIILLHLGFAWSVSLLGLITIALIPVPFIFFNYGPRLRAKSRYLSDRSS</sequence>
<feature type="transmembrane region" description="Helical" evidence="5">
    <location>
        <begin position="383"/>
        <end position="402"/>
    </location>
</feature>
<comment type="subcellular location">
    <subcellularLocation>
        <location evidence="1">Membrane</location>
        <topology evidence="1">Multi-pass membrane protein</topology>
    </subcellularLocation>
</comment>
<evidence type="ECO:0000256" key="1">
    <source>
        <dbReference type="ARBA" id="ARBA00004141"/>
    </source>
</evidence>
<accession>A0A381L4L7</accession>
<dbReference type="InterPro" id="IPR020846">
    <property type="entry name" value="MFS_dom"/>
</dbReference>
<evidence type="ECO:0000259" key="6">
    <source>
        <dbReference type="PROSITE" id="PS50850"/>
    </source>
</evidence>
<organism evidence="7">
    <name type="scientific">Blumeria graminis f. sp. tritici 96224</name>
    <dbReference type="NCBI Taxonomy" id="1268274"/>
    <lineage>
        <taxon>Eukaryota</taxon>
        <taxon>Fungi</taxon>
        <taxon>Dikarya</taxon>
        <taxon>Ascomycota</taxon>
        <taxon>Pezizomycotina</taxon>
        <taxon>Leotiomycetes</taxon>
        <taxon>Erysiphales</taxon>
        <taxon>Erysiphaceae</taxon>
        <taxon>Blumeria</taxon>
    </lineage>
</organism>
<dbReference type="Pfam" id="PF07690">
    <property type="entry name" value="MFS_1"/>
    <property type="match status" value="1"/>
</dbReference>
<keyword evidence="2 5" id="KW-0812">Transmembrane</keyword>
<dbReference type="InterPro" id="IPR036259">
    <property type="entry name" value="MFS_trans_sf"/>
</dbReference>
<feature type="transmembrane region" description="Helical" evidence="5">
    <location>
        <begin position="341"/>
        <end position="362"/>
    </location>
</feature>
<dbReference type="PANTHER" id="PTHR23502">
    <property type="entry name" value="MAJOR FACILITATOR SUPERFAMILY"/>
    <property type="match status" value="1"/>
</dbReference>
<dbReference type="PANTHER" id="PTHR23502:SF182">
    <property type="entry name" value="POLYAMINE TRANSPORTER, PUTATIVE-RELATED"/>
    <property type="match status" value="1"/>
</dbReference>
<feature type="transmembrane region" description="Helical" evidence="5">
    <location>
        <begin position="75"/>
        <end position="98"/>
    </location>
</feature>
<dbReference type="GO" id="GO:0000297">
    <property type="term" value="F:spermine transmembrane transporter activity"/>
    <property type="evidence" value="ECO:0007669"/>
    <property type="project" value="TreeGrafter"/>
</dbReference>
<feature type="domain" description="Major facilitator superfamily (MFS) profile" evidence="6">
    <location>
        <begin position="77"/>
        <end position="503"/>
    </location>
</feature>
<dbReference type="OrthoDB" id="3936150at2759"/>
<dbReference type="InterPro" id="IPR011701">
    <property type="entry name" value="MFS"/>
</dbReference>
<feature type="transmembrane region" description="Helical" evidence="5">
    <location>
        <begin position="408"/>
        <end position="431"/>
    </location>
</feature>
<proteinExistence type="predicted"/>
<dbReference type="AlphaFoldDB" id="A0A381L4L7"/>
<feature type="transmembrane region" description="Helical" evidence="5">
    <location>
        <begin position="475"/>
        <end position="499"/>
    </location>
</feature>
<keyword evidence="3 5" id="KW-1133">Transmembrane helix</keyword>
<name>A0A381L4L7_BLUGR</name>
<dbReference type="GO" id="GO:0015606">
    <property type="term" value="F:spermidine transmembrane transporter activity"/>
    <property type="evidence" value="ECO:0007669"/>
    <property type="project" value="TreeGrafter"/>
</dbReference>
<evidence type="ECO:0000256" key="4">
    <source>
        <dbReference type="ARBA" id="ARBA00023136"/>
    </source>
</evidence>